<reference evidence="1 2" key="1">
    <citation type="submission" date="2022-07" db="EMBL/GenBank/DDBJ databases">
        <title>Genome sequence of Terrisporobacter mayombei DSM6539.</title>
        <authorList>
            <person name="Boeer T."/>
            <person name="Bengelsdorf F.R."/>
            <person name="Daniel R."/>
            <person name="Poehlein A."/>
        </authorList>
    </citation>
    <scope>NUCLEOTIDE SEQUENCE [LARGE SCALE GENOMIC DNA]</scope>
    <source>
        <strain evidence="1 2">DSM 6539</strain>
    </source>
</reference>
<keyword evidence="2" id="KW-1185">Reference proteome</keyword>
<proteinExistence type="predicted"/>
<evidence type="ECO:0000313" key="2">
    <source>
        <dbReference type="Proteomes" id="UP001235030"/>
    </source>
</evidence>
<organism evidence="1 2">
    <name type="scientific">Terrisporobacter mayombei</name>
    <dbReference type="NCBI Taxonomy" id="1541"/>
    <lineage>
        <taxon>Bacteria</taxon>
        <taxon>Bacillati</taxon>
        <taxon>Bacillota</taxon>
        <taxon>Clostridia</taxon>
        <taxon>Peptostreptococcales</taxon>
        <taxon>Peptostreptococcaceae</taxon>
        <taxon>Terrisporobacter</taxon>
    </lineage>
</organism>
<name>A0ABY9PZJ8_9FIRM</name>
<gene>
    <name evidence="1" type="ORF">TEMA_10040</name>
</gene>
<dbReference type="Proteomes" id="UP001235030">
    <property type="component" value="Chromosome"/>
</dbReference>
<protein>
    <submittedName>
        <fullName evidence="1">Uncharacterized protein</fullName>
    </submittedName>
</protein>
<accession>A0ABY9PZJ8</accession>
<dbReference type="RefSeq" id="WP_228104911.1">
    <property type="nucleotide sequence ID" value="NZ_CP101637.1"/>
</dbReference>
<sequence>MNRKQSLKLQLSFKESVRDIEIYTFLMDEIKDTLGISAYLKMLVSKDEKFINYKNSAKNEED</sequence>
<evidence type="ECO:0000313" key="1">
    <source>
        <dbReference type="EMBL" id="WMT80683.1"/>
    </source>
</evidence>
<dbReference type="EMBL" id="CP101637">
    <property type="protein sequence ID" value="WMT80683.1"/>
    <property type="molecule type" value="Genomic_DNA"/>
</dbReference>